<accession>A0ABQ2C0I3</accession>
<keyword evidence="2" id="KW-0732">Signal</keyword>
<sequence>MKRVFILICILLTTATATAQFGRQRQNRLGRQQPNPITDENRKVSMEKKAAERQEEYIINFLSILEADDFQKEIAKLTLNDYFAKVKELVKLDFENSAQRKDTFDALKEEHFKELKSLLSAKDNYELDKLLKGEFRENEIKKKKKKKRRKKKDKDDDN</sequence>
<name>A0ABQ2C0I3_9FLAO</name>
<dbReference type="RefSeq" id="WP_188374464.1">
    <property type="nucleotide sequence ID" value="NZ_BMDQ01000002.1"/>
</dbReference>
<evidence type="ECO:0000313" key="3">
    <source>
        <dbReference type="EMBL" id="GGI57553.1"/>
    </source>
</evidence>
<feature type="compositionally biased region" description="Low complexity" evidence="1">
    <location>
        <begin position="24"/>
        <end position="36"/>
    </location>
</feature>
<evidence type="ECO:0000256" key="1">
    <source>
        <dbReference type="SAM" id="MobiDB-lite"/>
    </source>
</evidence>
<protein>
    <submittedName>
        <fullName evidence="3">Uncharacterized protein</fullName>
    </submittedName>
</protein>
<feature type="chain" id="PRO_5045322646" evidence="2">
    <location>
        <begin position="20"/>
        <end position="158"/>
    </location>
</feature>
<feature type="signal peptide" evidence="2">
    <location>
        <begin position="1"/>
        <end position="19"/>
    </location>
</feature>
<keyword evidence="4" id="KW-1185">Reference proteome</keyword>
<feature type="region of interest" description="Disordered" evidence="1">
    <location>
        <begin position="24"/>
        <end position="46"/>
    </location>
</feature>
<proteinExistence type="predicted"/>
<dbReference type="EMBL" id="BMDQ01000002">
    <property type="protein sequence ID" value="GGI57553.1"/>
    <property type="molecule type" value="Genomic_DNA"/>
</dbReference>
<organism evidence="3 4">
    <name type="scientific">Winogradskyella haliclonae</name>
    <dbReference type="NCBI Taxonomy" id="2048558"/>
    <lineage>
        <taxon>Bacteria</taxon>
        <taxon>Pseudomonadati</taxon>
        <taxon>Bacteroidota</taxon>
        <taxon>Flavobacteriia</taxon>
        <taxon>Flavobacteriales</taxon>
        <taxon>Flavobacteriaceae</taxon>
        <taxon>Winogradskyella</taxon>
    </lineage>
</organism>
<reference evidence="4" key="1">
    <citation type="journal article" date="2019" name="Int. J. Syst. Evol. Microbiol.">
        <title>The Global Catalogue of Microorganisms (GCM) 10K type strain sequencing project: providing services to taxonomists for standard genome sequencing and annotation.</title>
        <authorList>
            <consortium name="The Broad Institute Genomics Platform"/>
            <consortium name="The Broad Institute Genome Sequencing Center for Infectious Disease"/>
            <person name="Wu L."/>
            <person name="Ma J."/>
        </authorList>
    </citation>
    <scope>NUCLEOTIDE SEQUENCE [LARGE SCALE GENOMIC DNA]</scope>
    <source>
        <strain evidence="4">CCM 8681</strain>
    </source>
</reference>
<evidence type="ECO:0000313" key="4">
    <source>
        <dbReference type="Proteomes" id="UP000624701"/>
    </source>
</evidence>
<evidence type="ECO:0000256" key="2">
    <source>
        <dbReference type="SAM" id="SignalP"/>
    </source>
</evidence>
<comment type="caution">
    <text evidence="3">The sequence shown here is derived from an EMBL/GenBank/DDBJ whole genome shotgun (WGS) entry which is preliminary data.</text>
</comment>
<gene>
    <name evidence="3" type="ORF">GCM10011444_18620</name>
</gene>
<dbReference type="Proteomes" id="UP000624701">
    <property type="component" value="Unassembled WGS sequence"/>
</dbReference>